<keyword evidence="1" id="KW-0805">Transcription regulation</keyword>
<proteinExistence type="predicted"/>
<dbReference type="InterPro" id="IPR000843">
    <property type="entry name" value="HTH_LacI"/>
</dbReference>
<comment type="caution">
    <text evidence="5">The sequence shown here is derived from an EMBL/GenBank/DDBJ whole genome shotgun (WGS) entry which is preliminary data.</text>
</comment>
<name>A0A927CE91_9BACL</name>
<keyword evidence="3" id="KW-0804">Transcription</keyword>
<sequence>MITIKDIAKAAGVNHSTVSRALRDDLRVSTAMREKIHTIAKQMNYVPNLAAKKLVRQKTNFVGLIWPPREGLFFYNMNLQLQLEGIKRGYRVMQIMDGLTDSLQAFRQFGVDHVMFWDAYSALPASFAVERQRFPGRVLALGGYNKSEGVDWLAVDRSGALLQAVRHLSALGHRQLAYAGGQKNKQKMYGFLQGIAECKADYTPEHFFDYFGTTFEDDVHAVFQKPDRPSAIVVDSQHCLFRLMRALRPIRVRVPDDVSVVVYDDTPEMSAFEIAFTTVGPSIPELAVKAWDIMTAEPEPGGERELVEAMIGAVLVPRESAIPFRPETGCSFHASATGNKPE</sequence>
<dbReference type="InterPro" id="IPR028082">
    <property type="entry name" value="Peripla_BP_I"/>
</dbReference>
<accession>A0A927CE91</accession>
<feature type="domain" description="HTH lacI-type" evidence="4">
    <location>
        <begin position="2"/>
        <end position="56"/>
    </location>
</feature>
<dbReference type="PROSITE" id="PS50932">
    <property type="entry name" value="HTH_LACI_2"/>
    <property type="match status" value="1"/>
</dbReference>
<dbReference type="SUPFAM" id="SSF47413">
    <property type="entry name" value="lambda repressor-like DNA-binding domains"/>
    <property type="match status" value="1"/>
</dbReference>
<dbReference type="PANTHER" id="PTHR30146:SF109">
    <property type="entry name" value="HTH-TYPE TRANSCRIPTIONAL REGULATOR GALS"/>
    <property type="match status" value="1"/>
</dbReference>
<dbReference type="Gene3D" id="3.40.50.2300">
    <property type="match status" value="2"/>
</dbReference>
<evidence type="ECO:0000259" key="4">
    <source>
        <dbReference type="PROSITE" id="PS50932"/>
    </source>
</evidence>
<evidence type="ECO:0000313" key="5">
    <source>
        <dbReference type="EMBL" id="MBD2865058.1"/>
    </source>
</evidence>
<evidence type="ECO:0000313" key="6">
    <source>
        <dbReference type="Proteomes" id="UP000639396"/>
    </source>
</evidence>
<dbReference type="Gene3D" id="1.10.260.40">
    <property type="entry name" value="lambda repressor-like DNA-binding domains"/>
    <property type="match status" value="1"/>
</dbReference>
<dbReference type="AlphaFoldDB" id="A0A927CE91"/>
<evidence type="ECO:0000256" key="1">
    <source>
        <dbReference type="ARBA" id="ARBA00023015"/>
    </source>
</evidence>
<dbReference type="EMBL" id="JACXJA010000037">
    <property type="protein sequence ID" value="MBD2865058.1"/>
    <property type="molecule type" value="Genomic_DNA"/>
</dbReference>
<reference evidence="5" key="1">
    <citation type="submission" date="2020-09" db="EMBL/GenBank/DDBJ databases">
        <title>A novel bacterium of genus Paenibacillus, isolated from South China Sea.</title>
        <authorList>
            <person name="Huang H."/>
            <person name="Mo K."/>
            <person name="Hu Y."/>
        </authorList>
    </citation>
    <scope>NUCLEOTIDE SEQUENCE</scope>
    <source>
        <strain evidence="5">IB182363</strain>
    </source>
</reference>
<dbReference type="InterPro" id="IPR010982">
    <property type="entry name" value="Lambda_DNA-bd_dom_sf"/>
</dbReference>
<gene>
    <name evidence="5" type="ORF">IDH45_24055</name>
</gene>
<keyword evidence="2 5" id="KW-0238">DNA-binding</keyword>
<dbReference type="RefSeq" id="WP_190930681.1">
    <property type="nucleotide sequence ID" value="NZ_JACXJA010000037.1"/>
</dbReference>
<dbReference type="Proteomes" id="UP000639396">
    <property type="component" value="Unassembled WGS sequence"/>
</dbReference>
<keyword evidence="6" id="KW-1185">Reference proteome</keyword>
<dbReference type="InterPro" id="IPR046335">
    <property type="entry name" value="LacI/GalR-like_sensor"/>
</dbReference>
<organism evidence="5 6">
    <name type="scientific">Paenibacillus oceani</name>
    <dbReference type="NCBI Taxonomy" id="2772510"/>
    <lineage>
        <taxon>Bacteria</taxon>
        <taxon>Bacillati</taxon>
        <taxon>Bacillota</taxon>
        <taxon>Bacilli</taxon>
        <taxon>Bacillales</taxon>
        <taxon>Paenibacillaceae</taxon>
        <taxon>Paenibacillus</taxon>
    </lineage>
</organism>
<dbReference type="GO" id="GO:0003700">
    <property type="term" value="F:DNA-binding transcription factor activity"/>
    <property type="evidence" value="ECO:0007669"/>
    <property type="project" value="TreeGrafter"/>
</dbReference>
<dbReference type="PANTHER" id="PTHR30146">
    <property type="entry name" value="LACI-RELATED TRANSCRIPTIONAL REPRESSOR"/>
    <property type="match status" value="1"/>
</dbReference>
<protein>
    <submittedName>
        <fullName evidence="5">LacI family DNA-binding transcriptional regulator</fullName>
    </submittedName>
</protein>
<dbReference type="CDD" id="cd01392">
    <property type="entry name" value="HTH_LacI"/>
    <property type="match status" value="1"/>
</dbReference>
<dbReference type="Pfam" id="PF13377">
    <property type="entry name" value="Peripla_BP_3"/>
    <property type="match status" value="1"/>
</dbReference>
<evidence type="ECO:0000256" key="2">
    <source>
        <dbReference type="ARBA" id="ARBA00023125"/>
    </source>
</evidence>
<evidence type="ECO:0000256" key="3">
    <source>
        <dbReference type="ARBA" id="ARBA00023163"/>
    </source>
</evidence>
<dbReference type="SMART" id="SM00354">
    <property type="entry name" value="HTH_LACI"/>
    <property type="match status" value="1"/>
</dbReference>
<dbReference type="Pfam" id="PF00356">
    <property type="entry name" value="LacI"/>
    <property type="match status" value="1"/>
</dbReference>
<dbReference type="SUPFAM" id="SSF53822">
    <property type="entry name" value="Periplasmic binding protein-like I"/>
    <property type="match status" value="1"/>
</dbReference>
<dbReference type="GO" id="GO:0000976">
    <property type="term" value="F:transcription cis-regulatory region binding"/>
    <property type="evidence" value="ECO:0007669"/>
    <property type="project" value="TreeGrafter"/>
</dbReference>